<evidence type="ECO:0000313" key="3">
    <source>
        <dbReference type="EMBL" id="GGI06133.1"/>
    </source>
</evidence>
<evidence type="ECO:0000256" key="1">
    <source>
        <dbReference type="ARBA" id="ARBA00008853"/>
    </source>
</evidence>
<dbReference type="PRINTS" id="PR01790">
    <property type="entry name" value="SMP30FAMILY"/>
</dbReference>
<keyword evidence="4" id="KW-1185">Reference proteome</keyword>
<comment type="caution">
    <text evidence="3">The sequence shown here is derived from an EMBL/GenBank/DDBJ whole genome shotgun (WGS) entry which is preliminary data.</text>
</comment>
<reference evidence="4" key="1">
    <citation type="journal article" date="2019" name="Int. J. Syst. Evol. Microbiol.">
        <title>The Global Catalogue of Microorganisms (GCM) 10K type strain sequencing project: providing services to taxonomists for standard genome sequencing and annotation.</title>
        <authorList>
            <consortium name="The Broad Institute Genomics Platform"/>
            <consortium name="The Broad Institute Genome Sequencing Center for Infectious Disease"/>
            <person name="Wu L."/>
            <person name="Ma J."/>
        </authorList>
    </citation>
    <scope>NUCLEOTIDE SEQUENCE [LARGE SCALE GENOMIC DNA]</scope>
    <source>
        <strain evidence="4">CCM 8653</strain>
    </source>
</reference>
<organism evidence="3 4">
    <name type="scientific">Isoptericola cucumis</name>
    <dbReference type="NCBI Taxonomy" id="1776856"/>
    <lineage>
        <taxon>Bacteria</taxon>
        <taxon>Bacillati</taxon>
        <taxon>Actinomycetota</taxon>
        <taxon>Actinomycetes</taxon>
        <taxon>Micrococcales</taxon>
        <taxon>Promicromonosporaceae</taxon>
        <taxon>Isoptericola</taxon>
    </lineage>
</organism>
<dbReference type="Proteomes" id="UP000632535">
    <property type="component" value="Unassembled WGS sequence"/>
</dbReference>
<dbReference type="Gene3D" id="2.120.10.30">
    <property type="entry name" value="TolB, C-terminal domain"/>
    <property type="match status" value="1"/>
</dbReference>
<proteinExistence type="inferred from homology"/>
<name>A0ABQ2B5W2_9MICO</name>
<protein>
    <submittedName>
        <fullName evidence="3">Gluconolactonase</fullName>
    </submittedName>
</protein>
<dbReference type="Pfam" id="PF08450">
    <property type="entry name" value="SGL"/>
    <property type="match status" value="1"/>
</dbReference>
<feature type="domain" description="SMP-30/Gluconolactonase/LRE-like region" evidence="2">
    <location>
        <begin position="16"/>
        <end position="256"/>
    </location>
</feature>
<dbReference type="SUPFAM" id="SSF63829">
    <property type="entry name" value="Calcium-dependent phosphotriesterase"/>
    <property type="match status" value="1"/>
</dbReference>
<dbReference type="InterPro" id="IPR011042">
    <property type="entry name" value="6-blade_b-propeller_TolB-like"/>
</dbReference>
<dbReference type="EMBL" id="BMDG01000003">
    <property type="protein sequence ID" value="GGI06133.1"/>
    <property type="molecule type" value="Genomic_DNA"/>
</dbReference>
<evidence type="ECO:0000313" key="4">
    <source>
        <dbReference type="Proteomes" id="UP000632535"/>
    </source>
</evidence>
<comment type="similarity">
    <text evidence="1">Belongs to the SMP-30/CGR1 family.</text>
</comment>
<sequence>MPSTPLNVTGPVAHHAEGPVWWPGWGGLRYVDMLAGDLLTLRPDGGVDRRHVGDVAAIVRPRAGSGFVVALERDVAVADTDDEPLRQLVRLVDGPAVRLNEGAAAPDGAFYAGGMVTGPGGAASLHRVEPDGTARVVLDGIGCSNGLGFSPDGARAYYADTVTHRVDVLDVVPASEDPRGLVGRRPFVTIDPADGAPDGLAVDAEGGVWVALWGGSAVRRYSPDGTLDAEIRFPASQVTACTFGDDGLDALYVTTSRQDLADDDEPEAGSVFRVDAGVRGLPALPFAG</sequence>
<gene>
    <name evidence="3" type="ORF">GCM10007368_09640</name>
</gene>
<evidence type="ECO:0000259" key="2">
    <source>
        <dbReference type="Pfam" id="PF08450"/>
    </source>
</evidence>
<dbReference type="InterPro" id="IPR013658">
    <property type="entry name" value="SGL"/>
</dbReference>
<accession>A0ABQ2B5W2</accession>
<dbReference type="PANTHER" id="PTHR10907">
    <property type="entry name" value="REGUCALCIN"/>
    <property type="match status" value="1"/>
</dbReference>
<dbReference type="PANTHER" id="PTHR10907:SF47">
    <property type="entry name" value="REGUCALCIN"/>
    <property type="match status" value="1"/>
</dbReference>
<dbReference type="RefSeq" id="WP_188522539.1">
    <property type="nucleotide sequence ID" value="NZ_BMDG01000003.1"/>
</dbReference>
<dbReference type="InterPro" id="IPR005511">
    <property type="entry name" value="SMP-30"/>
</dbReference>